<comment type="caution">
    <text evidence="7">The sequence shown here is derived from an EMBL/GenBank/DDBJ whole genome shotgun (WGS) entry which is preliminary data.</text>
</comment>
<dbReference type="AlphaFoldDB" id="A0A4R4ZPQ1"/>
<sequence>MYLSTMRAGDTARAGTAGQRLRHGRVPGTVVALGIVSFVTDASAEMITAVLPMYLIYGLGLGYLQLGALDGLYTGATALLRLAGGYAADRLNRPKAVAIAGYGVSALTRLGLPVAGGSLAGISTCVAIDRAGKGVRTAPRDAMITLATPAKNLGRAFGVHRALDTAGALLGPLIAFGLLSLLPGDYNAVFMVSFCLGTIGVLVLVFFVRQPHREAARRAATSLKAGVRVALRPGVRSLVVAAALLGLMTVGDMFLYVALQRQADLPTAVLPLLPLGTAGTFMLAAIPLGRFADRFGRWRMFLAAHVLLAGAYLLVAGGIKGWVVAGAVLLLHGLFYAASDGVLMASAGLMVPAELRATGLAVVQTAQALARAVGAVGFGVATAAAGARPAFGAFAVLLVVGVLLIARTRGRS</sequence>
<name>A0A4R4ZPQ1_9ACTN</name>
<feature type="transmembrane region" description="Helical" evidence="5">
    <location>
        <begin position="238"/>
        <end position="259"/>
    </location>
</feature>
<evidence type="ECO:0000256" key="5">
    <source>
        <dbReference type="SAM" id="Phobius"/>
    </source>
</evidence>
<dbReference type="OrthoDB" id="9803985at2"/>
<dbReference type="PROSITE" id="PS50850">
    <property type="entry name" value="MFS"/>
    <property type="match status" value="1"/>
</dbReference>
<evidence type="ECO:0000259" key="6">
    <source>
        <dbReference type="PROSITE" id="PS50850"/>
    </source>
</evidence>
<evidence type="ECO:0000313" key="7">
    <source>
        <dbReference type="EMBL" id="TDD60250.1"/>
    </source>
</evidence>
<reference evidence="7 8" key="1">
    <citation type="submission" date="2019-03" db="EMBL/GenBank/DDBJ databases">
        <title>Draft genome sequences of novel Actinobacteria.</title>
        <authorList>
            <person name="Sahin N."/>
            <person name="Ay H."/>
            <person name="Saygin H."/>
        </authorList>
    </citation>
    <scope>NUCLEOTIDE SEQUENCE [LARGE SCALE GENOMIC DNA]</scope>
    <source>
        <strain evidence="7 8">JCM 13523</strain>
    </source>
</reference>
<organism evidence="7 8">
    <name type="scientific">Kribbella antibiotica</name>
    <dbReference type="NCBI Taxonomy" id="190195"/>
    <lineage>
        <taxon>Bacteria</taxon>
        <taxon>Bacillati</taxon>
        <taxon>Actinomycetota</taxon>
        <taxon>Actinomycetes</taxon>
        <taxon>Propionibacteriales</taxon>
        <taxon>Kribbellaceae</taxon>
        <taxon>Kribbella</taxon>
    </lineage>
</organism>
<dbReference type="InterPro" id="IPR036259">
    <property type="entry name" value="MFS_trans_sf"/>
</dbReference>
<dbReference type="Gene3D" id="1.20.1250.20">
    <property type="entry name" value="MFS general substrate transporter like domains"/>
    <property type="match status" value="1"/>
</dbReference>
<feature type="transmembrane region" description="Helical" evidence="5">
    <location>
        <begin position="265"/>
        <end position="286"/>
    </location>
</feature>
<dbReference type="InterPro" id="IPR011701">
    <property type="entry name" value="MFS"/>
</dbReference>
<dbReference type="SUPFAM" id="SSF103473">
    <property type="entry name" value="MFS general substrate transporter"/>
    <property type="match status" value="1"/>
</dbReference>
<evidence type="ECO:0000256" key="3">
    <source>
        <dbReference type="ARBA" id="ARBA00022989"/>
    </source>
</evidence>
<feature type="transmembrane region" description="Helical" evidence="5">
    <location>
        <begin position="188"/>
        <end position="208"/>
    </location>
</feature>
<dbReference type="PANTHER" id="PTHR23518:SF2">
    <property type="entry name" value="MAJOR FACILITATOR SUPERFAMILY TRANSPORTER"/>
    <property type="match status" value="1"/>
</dbReference>
<dbReference type="RefSeq" id="WP_132167237.1">
    <property type="nucleotide sequence ID" value="NZ_SMKX01000026.1"/>
</dbReference>
<keyword evidence="8" id="KW-1185">Reference proteome</keyword>
<dbReference type="CDD" id="cd17370">
    <property type="entry name" value="MFS_MJ1317_like"/>
    <property type="match status" value="1"/>
</dbReference>
<proteinExistence type="predicted"/>
<dbReference type="PANTHER" id="PTHR23518">
    <property type="entry name" value="C-METHYLTRANSFERASE"/>
    <property type="match status" value="1"/>
</dbReference>
<keyword evidence="4 5" id="KW-0472">Membrane</keyword>
<dbReference type="EMBL" id="SMKX01000026">
    <property type="protein sequence ID" value="TDD60250.1"/>
    <property type="molecule type" value="Genomic_DNA"/>
</dbReference>
<dbReference type="GO" id="GO:0005886">
    <property type="term" value="C:plasma membrane"/>
    <property type="evidence" value="ECO:0007669"/>
    <property type="project" value="UniProtKB-SubCell"/>
</dbReference>
<dbReference type="GO" id="GO:0022857">
    <property type="term" value="F:transmembrane transporter activity"/>
    <property type="evidence" value="ECO:0007669"/>
    <property type="project" value="InterPro"/>
</dbReference>
<evidence type="ECO:0000256" key="4">
    <source>
        <dbReference type="ARBA" id="ARBA00023136"/>
    </source>
</evidence>
<feature type="transmembrane region" description="Helical" evidence="5">
    <location>
        <begin position="387"/>
        <end position="406"/>
    </location>
</feature>
<feature type="transmembrane region" description="Helical" evidence="5">
    <location>
        <begin position="162"/>
        <end position="182"/>
    </location>
</feature>
<protein>
    <submittedName>
        <fullName evidence="7">MFS transporter</fullName>
    </submittedName>
</protein>
<comment type="subcellular location">
    <subcellularLocation>
        <location evidence="1">Cell membrane</location>
        <topology evidence="1">Multi-pass membrane protein</topology>
    </subcellularLocation>
</comment>
<keyword evidence="3 5" id="KW-1133">Transmembrane helix</keyword>
<evidence type="ECO:0000256" key="1">
    <source>
        <dbReference type="ARBA" id="ARBA00004651"/>
    </source>
</evidence>
<feature type="transmembrane region" description="Helical" evidence="5">
    <location>
        <begin position="298"/>
        <end position="316"/>
    </location>
</feature>
<accession>A0A4R4ZPQ1</accession>
<dbReference type="InterPro" id="IPR020846">
    <property type="entry name" value="MFS_dom"/>
</dbReference>
<evidence type="ECO:0000256" key="2">
    <source>
        <dbReference type="ARBA" id="ARBA00022692"/>
    </source>
</evidence>
<feature type="domain" description="Major facilitator superfamily (MFS) profile" evidence="6">
    <location>
        <begin position="29"/>
        <end position="412"/>
    </location>
</feature>
<gene>
    <name evidence="7" type="ORF">E1263_11545</name>
</gene>
<evidence type="ECO:0000313" key="8">
    <source>
        <dbReference type="Proteomes" id="UP000295124"/>
    </source>
</evidence>
<keyword evidence="2 5" id="KW-0812">Transmembrane</keyword>
<dbReference type="Proteomes" id="UP000295124">
    <property type="component" value="Unassembled WGS sequence"/>
</dbReference>
<dbReference type="Pfam" id="PF07690">
    <property type="entry name" value="MFS_1"/>
    <property type="match status" value="1"/>
</dbReference>